<dbReference type="Gene3D" id="1.20.1290.10">
    <property type="entry name" value="AhpD-like"/>
    <property type="match status" value="1"/>
</dbReference>
<evidence type="ECO:0000259" key="1">
    <source>
        <dbReference type="Pfam" id="PF02627"/>
    </source>
</evidence>
<dbReference type="Pfam" id="PF02627">
    <property type="entry name" value="CMD"/>
    <property type="match status" value="1"/>
</dbReference>
<dbReference type="InterPro" id="IPR052512">
    <property type="entry name" value="4CMD/NDH-1_regulator"/>
</dbReference>
<organism evidence="2 3">
    <name type="scientific">Flavimaricola marinus</name>
    <dbReference type="NCBI Taxonomy" id="1819565"/>
    <lineage>
        <taxon>Bacteria</taxon>
        <taxon>Pseudomonadati</taxon>
        <taxon>Pseudomonadota</taxon>
        <taxon>Alphaproteobacteria</taxon>
        <taxon>Rhodobacterales</taxon>
        <taxon>Paracoccaceae</taxon>
        <taxon>Flavimaricola</taxon>
    </lineage>
</organism>
<evidence type="ECO:0000313" key="2">
    <source>
        <dbReference type="EMBL" id="SMY08437.1"/>
    </source>
</evidence>
<dbReference type="EMBL" id="FXZK01000004">
    <property type="protein sequence ID" value="SMY08437.1"/>
    <property type="molecule type" value="Genomic_DNA"/>
</dbReference>
<dbReference type="SUPFAM" id="SSF69118">
    <property type="entry name" value="AhpD-like"/>
    <property type="match status" value="1"/>
</dbReference>
<dbReference type="InterPro" id="IPR029032">
    <property type="entry name" value="AhpD-like"/>
</dbReference>
<gene>
    <name evidence="2" type="ORF">LOM8899_02588</name>
</gene>
<accession>A0A238LFE6</accession>
<keyword evidence="3" id="KW-1185">Reference proteome</keyword>
<protein>
    <submittedName>
        <fullName evidence="2">Carboxymuconolactone decarboxylase family protein</fullName>
    </submittedName>
</protein>
<dbReference type="RefSeq" id="WP_093992602.1">
    <property type="nucleotide sequence ID" value="NZ_FXZK01000004.1"/>
</dbReference>
<dbReference type="AlphaFoldDB" id="A0A238LFE6"/>
<dbReference type="Proteomes" id="UP000201613">
    <property type="component" value="Unassembled WGS sequence"/>
</dbReference>
<proteinExistence type="predicted"/>
<dbReference type="OrthoDB" id="7507676at2"/>
<dbReference type="GO" id="GO:0051920">
    <property type="term" value="F:peroxiredoxin activity"/>
    <property type="evidence" value="ECO:0007669"/>
    <property type="project" value="InterPro"/>
</dbReference>
<name>A0A238LFE6_9RHOB</name>
<dbReference type="PANTHER" id="PTHR33570">
    <property type="entry name" value="4-CARBOXYMUCONOLACTONE DECARBOXYLASE FAMILY PROTEIN"/>
    <property type="match status" value="1"/>
</dbReference>
<dbReference type="InterPro" id="IPR003779">
    <property type="entry name" value="CMD-like"/>
</dbReference>
<evidence type="ECO:0000313" key="3">
    <source>
        <dbReference type="Proteomes" id="UP000201613"/>
    </source>
</evidence>
<dbReference type="PANTHER" id="PTHR33570:SF2">
    <property type="entry name" value="CARBOXYMUCONOLACTONE DECARBOXYLASE-LIKE DOMAIN-CONTAINING PROTEIN"/>
    <property type="match status" value="1"/>
</dbReference>
<sequence>MSDSFETGNRVRREILGDKFVDKTEAAMTPLDEKYRKLTSEGLWGTVWASDGITLREKSMVTVAILAAGGLNEELGLHLHVAAKNGASREDIMEVILHVATYAGIPRSNQAIKVARAMWAQMDAAADAAKE</sequence>
<feature type="domain" description="Carboxymuconolactone decarboxylase-like" evidence="1">
    <location>
        <begin position="37"/>
        <end position="116"/>
    </location>
</feature>
<reference evidence="2 3" key="1">
    <citation type="submission" date="2017-05" db="EMBL/GenBank/DDBJ databases">
        <authorList>
            <person name="Song R."/>
            <person name="Chenine A.L."/>
            <person name="Ruprecht R.M."/>
        </authorList>
    </citation>
    <scope>NUCLEOTIDE SEQUENCE [LARGE SCALE GENOMIC DNA]</scope>
    <source>
        <strain evidence="2 3">CECT 8899</strain>
    </source>
</reference>